<keyword evidence="5 8" id="KW-0472">Membrane</keyword>
<keyword evidence="2 8" id="KW-0812">Transmembrane</keyword>
<comment type="similarity">
    <text evidence="6">Belongs to the DESIGUAL family.</text>
</comment>
<comment type="subcellular location">
    <subcellularLocation>
        <location evidence="1">Endomembrane system</location>
        <topology evidence="1">Multi-pass membrane protein</topology>
    </subcellularLocation>
</comment>
<dbReference type="AlphaFoldDB" id="A0A5N6PFH4"/>
<organism evidence="9 10">
    <name type="scientific">Mikania micrantha</name>
    <name type="common">bitter vine</name>
    <dbReference type="NCBI Taxonomy" id="192012"/>
    <lineage>
        <taxon>Eukaryota</taxon>
        <taxon>Viridiplantae</taxon>
        <taxon>Streptophyta</taxon>
        <taxon>Embryophyta</taxon>
        <taxon>Tracheophyta</taxon>
        <taxon>Spermatophyta</taxon>
        <taxon>Magnoliopsida</taxon>
        <taxon>eudicotyledons</taxon>
        <taxon>Gunneridae</taxon>
        <taxon>Pentapetalae</taxon>
        <taxon>asterids</taxon>
        <taxon>campanulids</taxon>
        <taxon>Asterales</taxon>
        <taxon>Asteraceae</taxon>
        <taxon>Asteroideae</taxon>
        <taxon>Heliantheae alliance</taxon>
        <taxon>Eupatorieae</taxon>
        <taxon>Mikania</taxon>
    </lineage>
</organism>
<sequence length="216" mass="22704">MEIKTITVSVLVAALGIAAVVAGFVAEATKVKRSQLKVVYIGLEPVCEYPSSPAMGLAIAATVALVIARAIITSTTGGCCSCCQPIPKGPKMFARLCIVISWITSSIAVILFLAGAKLSSQKGVERESNGDYYCYTIKPGVFAGAGIIGLVSVLLGLVYYLLYVSGRNGATEKASEDLELEKPSIAQGKNLTMTDDKKPSVTDGMKPQVSLEKHQV</sequence>
<reference evidence="9 10" key="1">
    <citation type="submission" date="2019-05" db="EMBL/GenBank/DDBJ databases">
        <title>Mikania micrantha, genome provides insights into the molecular mechanism of rapid growth.</title>
        <authorList>
            <person name="Liu B."/>
        </authorList>
    </citation>
    <scope>NUCLEOTIDE SEQUENCE [LARGE SCALE GENOMIC DNA]</scope>
    <source>
        <strain evidence="9">NLD-2019</strain>
        <tissue evidence="9">Leaf</tissue>
    </source>
</reference>
<dbReference type="PANTHER" id="PTHR31769">
    <property type="entry name" value="OS07G0462200 PROTEIN-RELATED"/>
    <property type="match status" value="1"/>
</dbReference>
<evidence type="ECO:0000256" key="2">
    <source>
        <dbReference type="ARBA" id="ARBA00022692"/>
    </source>
</evidence>
<evidence type="ECO:0000313" key="9">
    <source>
        <dbReference type="EMBL" id="KAD6453480.1"/>
    </source>
</evidence>
<evidence type="ECO:0000256" key="4">
    <source>
        <dbReference type="ARBA" id="ARBA00022989"/>
    </source>
</evidence>
<comment type="caution">
    <text evidence="9">The sequence shown here is derived from an EMBL/GenBank/DDBJ whole genome shotgun (WGS) entry which is preliminary data.</text>
</comment>
<gene>
    <name evidence="9" type="ORF">E3N88_08185</name>
</gene>
<protein>
    <submittedName>
        <fullName evidence="9">Uncharacterized protein</fullName>
    </submittedName>
</protein>
<evidence type="ECO:0000256" key="8">
    <source>
        <dbReference type="SAM" id="Phobius"/>
    </source>
</evidence>
<feature type="transmembrane region" description="Helical" evidence="8">
    <location>
        <begin position="52"/>
        <end position="72"/>
    </location>
</feature>
<keyword evidence="3" id="KW-0732">Signal</keyword>
<keyword evidence="10" id="KW-1185">Reference proteome</keyword>
<evidence type="ECO:0000256" key="7">
    <source>
        <dbReference type="SAM" id="MobiDB-lite"/>
    </source>
</evidence>
<dbReference type="InterPro" id="IPR052222">
    <property type="entry name" value="DESIGUAL"/>
</dbReference>
<accession>A0A5N6PFH4</accession>
<feature type="transmembrane region" description="Helical" evidence="8">
    <location>
        <begin position="141"/>
        <end position="163"/>
    </location>
</feature>
<keyword evidence="4 8" id="KW-1133">Transmembrane helix</keyword>
<dbReference type="Proteomes" id="UP000326396">
    <property type="component" value="Linkage Group LG12"/>
</dbReference>
<dbReference type="OrthoDB" id="678343at2759"/>
<proteinExistence type="inferred from homology"/>
<dbReference type="GO" id="GO:0012505">
    <property type="term" value="C:endomembrane system"/>
    <property type="evidence" value="ECO:0007669"/>
    <property type="project" value="UniProtKB-SubCell"/>
</dbReference>
<dbReference type="InterPro" id="IPR009606">
    <property type="entry name" value="DEAL/Modifying_wall_lignin1/2"/>
</dbReference>
<evidence type="ECO:0000256" key="5">
    <source>
        <dbReference type="ARBA" id="ARBA00023136"/>
    </source>
</evidence>
<evidence type="ECO:0000313" key="10">
    <source>
        <dbReference type="Proteomes" id="UP000326396"/>
    </source>
</evidence>
<dbReference type="Pfam" id="PF06749">
    <property type="entry name" value="DUF1218"/>
    <property type="match status" value="1"/>
</dbReference>
<feature type="transmembrane region" description="Helical" evidence="8">
    <location>
        <begin position="93"/>
        <end position="114"/>
    </location>
</feature>
<dbReference type="EMBL" id="SZYD01000004">
    <property type="protein sequence ID" value="KAD6453480.1"/>
    <property type="molecule type" value="Genomic_DNA"/>
</dbReference>
<evidence type="ECO:0000256" key="3">
    <source>
        <dbReference type="ARBA" id="ARBA00022729"/>
    </source>
</evidence>
<evidence type="ECO:0000256" key="6">
    <source>
        <dbReference type="ARBA" id="ARBA00029467"/>
    </source>
</evidence>
<feature type="region of interest" description="Disordered" evidence="7">
    <location>
        <begin position="189"/>
        <end position="216"/>
    </location>
</feature>
<name>A0A5N6PFH4_9ASTR</name>
<evidence type="ECO:0000256" key="1">
    <source>
        <dbReference type="ARBA" id="ARBA00004127"/>
    </source>
</evidence>